<proteinExistence type="inferred from homology"/>
<protein>
    <submittedName>
        <fullName evidence="10">Prenyltransferase and squalene oxidase</fullName>
    </submittedName>
</protein>
<keyword evidence="6" id="KW-0677">Repeat</keyword>
<dbReference type="SUPFAM" id="SSF48239">
    <property type="entry name" value="Terpenoid cyclases/Protein prenyltransferases"/>
    <property type="match status" value="1"/>
</dbReference>
<evidence type="ECO:0000313" key="11">
    <source>
        <dbReference type="Proteomes" id="UP001396898"/>
    </source>
</evidence>
<dbReference type="PANTHER" id="PTHR11774:SF4">
    <property type="entry name" value="GERANYLGERANYL TRANSFERASE TYPE-1 SUBUNIT BETA"/>
    <property type="match status" value="1"/>
</dbReference>
<dbReference type="InterPro" id="IPR001330">
    <property type="entry name" value="Prenyltrans"/>
</dbReference>
<dbReference type="Gene3D" id="1.50.10.20">
    <property type="match status" value="1"/>
</dbReference>
<evidence type="ECO:0000256" key="1">
    <source>
        <dbReference type="ARBA" id="ARBA00001947"/>
    </source>
</evidence>
<feature type="region of interest" description="Disordered" evidence="8">
    <location>
        <begin position="291"/>
        <end position="315"/>
    </location>
</feature>
<evidence type="ECO:0000256" key="4">
    <source>
        <dbReference type="ARBA" id="ARBA00022679"/>
    </source>
</evidence>
<keyword evidence="3" id="KW-0637">Prenyltransferase</keyword>
<keyword evidence="5" id="KW-0479">Metal-binding</keyword>
<keyword evidence="4" id="KW-0808">Transferase</keyword>
<evidence type="ECO:0000256" key="5">
    <source>
        <dbReference type="ARBA" id="ARBA00022723"/>
    </source>
</evidence>
<feature type="compositionally biased region" description="Acidic residues" evidence="8">
    <location>
        <begin position="291"/>
        <end position="307"/>
    </location>
</feature>
<organism evidence="10 11">
    <name type="scientific">Apiospora marii</name>
    <dbReference type="NCBI Taxonomy" id="335849"/>
    <lineage>
        <taxon>Eukaryota</taxon>
        <taxon>Fungi</taxon>
        <taxon>Dikarya</taxon>
        <taxon>Ascomycota</taxon>
        <taxon>Pezizomycotina</taxon>
        <taxon>Sordariomycetes</taxon>
        <taxon>Xylariomycetidae</taxon>
        <taxon>Amphisphaeriales</taxon>
        <taxon>Apiosporaceae</taxon>
        <taxon>Apiospora</taxon>
    </lineage>
</organism>
<keyword evidence="11" id="KW-1185">Reference proteome</keyword>
<dbReference type="EMBL" id="JAQQWI010000007">
    <property type="protein sequence ID" value="KAK8027677.1"/>
    <property type="molecule type" value="Genomic_DNA"/>
</dbReference>
<evidence type="ECO:0000256" key="2">
    <source>
        <dbReference type="ARBA" id="ARBA00010497"/>
    </source>
</evidence>
<evidence type="ECO:0000259" key="9">
    <source>
        <dbReference type="Pfam" id="PF00432"/>
    </source>
</evidence>
<feature type="domain" description="Prenyltransferase alpha-alpha toroid" evidence="9">
    <location>
        <begin position="3"/>
        <end position="411"/>
    </location>
</feature>
<reference evidence="10 11" key="1">
    <citation type="submission" date="2023-01" db="EMBL/GenBank/DDBJ databases">
        <title>Analysis of 21 Apiospora genomes using comparative genomics revels a genus with tremendous synthesis potential of carbohydrate active enzymes and secondary metabolites.</title>
        <authorList>
            <person name="Sorensen T."/>
        </authorList>
    </citation>
    <scope>NUCLEOTIDE SEQUENCE [LARGE SCALE GENOMIC DNA]</scope>
    <source>
        <strain evidence="10 11">CBS 20057</strain>
    </source>
</reference>
<evidence type="ECO:0000256" key="3">
    <source>
        <dbReference type="ARBA" id="ARBA00022602"/>
    </source>
</evidence>
<name>A0ABR1S765_9PEZI</name>
<dbReference type="PANTHER" id="PTHR11774">
    <property type="entry name" value="GERANYLGERANYL TRANSFERASE TYPE BETA SUBUNIT"/>
    <property type="match status" value="1"/>
</dbReference>
<evidence type="ECO:0000256" key="8">
    <source>
        <dbReference type="SAM" id="MobiDB-lite"/>
    </source>
</evidence>
<gene>
    <name evidence="10" type="ORF">PG991_004733</name>
</gene>
<evidence type="ECO:0000256" key="7">
    <source>
        <dbReference type="ARBA" id="ARBA00022833"/>
    </source>
</evidence>
<comment type="similarity">
    <text evidence="2">Belongs to the protein prenyltransferase subunit beta family.</text>
</comment>
<keyword evidence="7" id="KW-0862">Zinc</keyword>
<dbReference type="InterPro" id="IPR008930">
    <property type="entry name" value="Terpenoid_cyclase/PrenylTrfase"/>
</dbReference>
<comment type="cofactor">
    <cofactor evidence="1">
        <name>Zn(2+)</name>
        <dbReference type="ChEBI" id="CHEBI:29105"/>
    </cofactor>
</comment>
<dbReference type="InterPro" id="IPR045089">
    <property type="entry name" value="PGGT1B-like"/>
</dbReference>
<accession>A0ABR1S765</accession>
<evidence type="ECO:0000256" key="6">
    <source>
        <dbReference type="ARBA" id="ARBA00022737"/>
    </source>
</evidence>
<sequence>MELQKARHVQYFQRCYTTVLPSLYTSMDSNRLLLGYFTLAGLDLLSSPSSASASANAGSAPAPPQSLVPAADRTRLRDWVLGQQHRNGGFCGSPGHVQPDTVKRGWNEAVPYPAVNDTENVSLPGTYFALLTLGLVANEDADSVATAFRGVNRIGTLRWLKRLQRPDGSFGEVVNADGSISGGRDMRYCYMAATIRWVLRGNEVGKDLDIDVDGMVQHIRKSQAYDGGFAESHMGESQAGYAYCAVAALSMLDLAAADAGKPNRYLQAGISNTAAMIRWLVSRQIVYTGIEEGDSDEEEEEEEEEGKDDTPAVPTSEMASLSVTGTVLGGFNGRPNKVADTCYAWWVAGALHVLSDALPEVASLDRASGREFLLQKTQSAYGGFGKDAGSPPDLFHSYLGLAALATMAGEKTEEGLGLFDVRLCLGKEAASRVDRARQFWAPASESDTADA</sequence>
<evidence type="ECO:0000313" key="10">
    <source>
        <dbReference type="EMBL" id="KAK8027677.1"/>
    </source>
</evidence>
<comment type="caution">
    <text evidence="10">The sequence shown here is derived from an EMBL/GenBank/DDBJ whole genome shotgun (WGS) entry which is preliminary data.</text>
</comment>
<dbReference type="Proteomes" id="UP001396898">
    <property type="component" value="Unassembled WGS sequence"/>
</dbReference>
<dbReference type="Pfam" id="PF00432">
    <property type="entry name" value="Prenyltrans"/>
    <property type="match status" value="1"/>
</dbReference>